<protein>
    <submittedName>
        <fullName evidence="1">Uncharacterized protein</fullName>
    </submittedName>
</protein>
<dbReference type="Proteomes" id="UP000000329">
    <property type="component" value="Chromosome"/>
</dbReference>
<name>D8J093_HERSS</name>
<dbReference type="HOGENOM" id="CLU_1989560_0_0_4"/>
<organism evidence="1 2">
    <name type="scientific">Herbaspirillum seropedicae (strain SmR1)</name>
    <dbReference type="NCBI Taxonomy" id="757424"/>
    <lineage>
        <taxon>Bacteria</taxon>
        <taxon>Pseudomonadati</taxon>
        <taxon>Pseudomonadota</taxon>
        <taxon>Betaproteobacteria</taxon>
        <taxon>Burkholderiales</taxon>
        <taxon>Oxalobacteraceae</taxon>
        <taxon>Herbaspirillum</taxon>
    </lineage>
</organism>
<gene>
    <name evidence="1" type="ordered locus">Hsero_0913</name>
</gene>
<dbReference type="GeneID" id="93181246"/>
<dbReference type="STRING" id="757424.Hsero_0913"/>
<sequence length="125" mass="14376">MQLSIHFYKQRENIFRSAQRIGAYVVEATAKSIAEHRKLHGKVSPVAALTLNFFYKSYDVTIVGYQLNEGWRMALELRNGSSAEVIRDTSTIYPDFNSLRSMAIWLAHQKIREKEERPSPENGNS</sequence>
<dbReference type="AlphaFoldDB" id="D8J093"/>
<evidence type="ECO:0000313" key="1">
    <source>
        <dbReference type="EMBL" id="ADJ62430.1"/>
    </source>
</evidence>
<keyword evidence="2" id="KW-1185">Reference proteome</keyword>
<proteinExistence type="predicted"/>
<reference evidence="1 2" key="1">
    <citation type="submission" date="2010-04" db="EMBL/GenBank/DDBJ databases">
        <title>The genome of Herbaspirillum seropedicae SmR1, an endophytic, nitrogen-fixing, plant-growth promoting beta-Proteobacteria.</title>
        <authorList>
            <person name="Pedrosa F.O."/>
            <person name="Monteiro R.A."/>
            <person name="Wassem R."/>
            <person name="Cruz L.M."/>
            <person name="Ayub R.A."/>
            <person name="Colauto N.B."/>
            <person name="Fernandez M.A."/>
            <person name="Fungaro M.H.P."/>
            <person name="Grisard E.C."/>
            <person name="Hungria M."/>
            <person name="Madeira H.M.F."/>
            <person name="Nodari R.O."/>
            <person name="Osaku C.A."/>
            <person name="Petzl-Erler M.L."/>
            <person name="Terenzi H."/>
            <person name="Vieira L.G.E."/>
            <person name="Almeida M.I.M."/>
            <person name="Alves L.R."/>
            <person name="Arantes O.M.N."/>
            <person name="Balsanelli E."/>
            <person name="Barcellos F.G."/>
            <person name="Baura V.A."/>
            <person name="Binde D.R."/>
            <person name="Campo R.J."/>
            <person name="Chubatsu L.S."/>
            <person name="Chueire L.M.O."/>
            <person name="Ciferri R.R."/>
            <person name="Correa L.C."/>
            <person name="da Conceicao Silva J.L."/>
            <person name="Dabul A.N.G."/>
            <person name="Dambros B.P."/>
            <person name="Faoro H."/>
            <person name="Favetti A."/>
            <person name="Friedermann G."/>
            <person name="Furlaneto M.C."/>
            <person name="Gasques L.S."/>
            <person name="Gimenes C.C.T."/>
            <person name="Gioppo N.M.R."/>
            <person name="Glienke-Blanco C."/>
            <person name="Godoy L.P."/>
            <person name="Guerra M.P."/>
            <person name="Karp S."/>
            <person name="Kava-Cordeiro V."/>
            <person name="Margarido V.P."/>
            <person name="Mathioni S.M."/>
            <person name="Menck-Soares M.A."/>
            <person name="Murace N.K."/>
            <person name="Nicolas M.F."/>
            <person name="Oliveira C.E.C."/>
            <person name="Pagnan N.A.B."/>
            <person name="Pamphile J.A."/>
            <person name="Patussi E.V."/>
            <person name="Pereira L.F.P."/>
            <person name="Pereira-Ferrari L."/>
            <person name="Pinto F.G.S."/>
            <person name="Precoma C."/>
            <person name="Prioli A.J."/>
            <person name="Prioli S.M.A.P."/>
            <person name="Raittz R.T."/>
            <person name="Ramos H.J.O."/>
            <person name="Ribeiro E.M.S.F."/>
            <person name="Rigo L.U."/>
            <person name="Rocha C.L.M.S.C."/>
            <person name="Rocha S.N."/>
            <person name="Santos K."/>
            <person name="Satori D."/>
            <person name="Silva A.G."/>
            <person name="Simao R.C.G."/>
            <person name="Soares M.A.M."/>
            <person name="Souza E.M."/>
            <person name="Steffens M.B.R."/>
            <person name="Steindel M."/>
            <person name="Tadra-Sfeir M.Z."/>
            <person name="Takahashi E.K."/>
            <person name="Torres R.A."/>
            <person name="Valle J.S."/>
            <person name="Vernal J.I."/>
            <person name="Vilas-Boas L.A."/>
            <person name="Watanabe M.A.E."/>
            <person name="Weiss V.A."/>
            <person name="Yates M.A."/>
            <person name="Souza E.M."/>
        </authorList>
    </citation>
    <scope>NUCLEOTIDE SEQUENCE [LARGE SCALE GENOMIC DNA]</scope>
    <source>
        <strain evidence="1 2">SmR1</strain>
    </source>
</reference>
<dbReference type="KEGG" id="hse:Hsero_0913"/>
<evidence type="ECO:0000313" key="2">
    <source>
        <dbReference type="Proteomes" id="UP000000329"/>
    </source>
</evidence>
<dbReference type="EMBL" id="CP002039">
    <property type="protein sequence ID" value="ADJ62430.1"/>
    <property type="molecule type" value="Genomic_DNA"/>
</dbReference>
<accession>D8J093</accession>
<dbReference type="RefSeq" id="WP_013232944.1">
    <property type="nucleotide sequence ID" value="NC_014323.1"/>
</dbReference>